<evidence type="ECO:0000313" key="4">
    <source>
        <dbReference type="Proteomes" id="UP000693970"/>
    </source>
</evidence>
<comment type="caution">
    <text evidence="2">The sequence shown here is derived from an EMBL/GenBank/DDBJ whole genome shotgun (WGS) entry which is preliminary data.</text>
</comment>
<evidence type="ECO:0000313" key="3">
    <source>
        <dbReference type="EMBL" id="KAG7344838.1"/>
    </source>
</evidence>
<reference evidence="2" key="2">
    <citation type="submission" date="2021-04" db="EMBL/GenBank/DDBJ databases">
        <authorList>
            <person name="Podell S."/>
        </authorList>
    </citation>
    <scope>NUCLEOTIDE SEQUENCE</scope>
    <source>
        <strain evidence="2">Hildebrandi</strain>
    </source>
</reference>
<organism evidence="2 4">
    <name type="scientific">Nitzschia inconspicua</name>
    <dbReference type="NCBI Taxonomy" id="303405"/>
    <lineage>
        <taxon>Eukaryota</taxon>
        <taxon>Sar</taxon>
        <taxon>Stramenopiles</taxon>
        <taxon>Ochrophyta</taxon>
        <taxon>Bacillariophyta</taxon>
        <taxon>Bacillariophyceae</taxon>
        <taxon>Bacillariophycidae</taxon>
        <taxon>Bacillariales</taxon>
        <taxon>Bacillariaceae</taxon>
        <taxon>Nitzschia</taxon>
    </lineage>
</organism>
<evidence type="ECO:0000256" key="1">
    <source>
        <dbReference type="SAM" id="MobiDB-lite"/>
    </source>
</evidence>
<dbReference type="AlphaFoldDB" id="A0A9K3K5G1"/>
<feature type="region of interest" description="Disordered" evidence="1">
    <location>
        <begin position="14"/>
        <end position="33"/>
    </location>
</feature>
<feature type="compositionally biased region" description="Polar residues" evidence="1">
    <location>
        <begin position="50"/>
        <end position="60"/>
    </location>
</feature>
<sequence length="267" mass="30070">MQRLRLGNCNVIANRHQPSRNNTEDVHSKTQIGHSVATTRLSDEKPTRAEAQNSNSTDCTNEMRAPRLLETRILIAMYNLRTAIEEIEAARLAGPTRGDQKRSLIVAVCSLESAMQNVDDAAQASKCLQMDGESDYDDSEKEDDEEIEWEKEEEAEFNRLLCCLNCYEEELDAMTVTTEDSTTARDKETNRILSELKDEEATLRSLMNMAVAIREQQVEEEGNNDKSYAPAVFISGSNNEGRHQCFSPVAPTCRLCGGSHWKYRCPP</sequence>
<protein>
    <submittedName>
        <fullName evidence="2">Uncharacterized protein</fullName>
    </submittedName>
</protein>
<evidence type="ECO:0000313" key="2">
    <source>
        <dbReference type="EMBL" id="KAG7336796.1"/>
    </source>
</evidence>
<keyword evidence="4" id="KW-1185">Reference proteome</keyword>
<gene>
    <name evidence="2" type="ORF">IV203_020504</name>
    <name evidence="3" type="ORF">IV203_032369</name>
</gene>
<dbReference type="EMBL" id="JAGRRH010000022">
    <property type="protein sequence ID" value="KAG7344838.1"/>
    <property type="molecule type" value="Genomic_DNA"/>
</dbReference>
<dbReference type="Proteomes" id="UP000693970">
    <property type="component" value="Unassembled WGS sequence"/>
</dbReference>
<name>A0A9K3K5G1_9STRA</name>
<accession>A0A9K3K5G1</accession>
<proteinExistence type="predicted"/>
<reference evidence="2" key="1">
    <citation type="journal article" date="2021" name="Sci. Rep.">
        <title>Diploid genomic architecture of Nitzschia inconspicua, an elite biomass production diatom.</title>
        <authorList>
            <person name="Oliver A."/>
            <person name="Podell S."/>
            <person name="Pinowska A."/>
            <person name="Traller J.C."/>
            <person name="Smith S.R."/>
            <person name="McClure R."/>
            <person name="Beliaev A."/>
            <person name="Bohutskyi P."/>
            <person name="Hill E.A."/>
            <person name="Rabines A."/>
            <person name="Zheng H."/>
            <person name="Allen L.Z."/>
            <person name="Kuo A."/>
            <person name="Grigoriev I.V."/>
            <person name="Allen A.E."/>
            <person name="Hazlebeck D."/>
            <person name="Allen E.E."/>
        </authorList>
    </citation>
    <scope>NUCLEOTIDE SEQUENCE</scope>
    <source>
        <strain evidence="2">Hildebrandi</strain>
    </source>
</reference>
<feature type="region of interest" description="Disordered" evidence="1">
    <location>
        <begin position="41"/>
        <end position="63"/>
    </location>
</feature>
<dbReference type="EMBL" id="JAGRRH010000107">
    <property type="protein sequence ID" value="KAG7336796.1"/>
    <property type="molecule type" value="Genomic_DNA"/>
</dbReference>